<gene>
    <name evidence="1" type="ORF">NUW58_g5089</name>
</gene>
<organism evidence="1 2">
    <name type="scientific">Xylaria curta</name>
    <dbReference type="NCBI Taxonomy" id="42375"/>
    <lineage>
        <taxon>Eukaryota</taxon>
        <taxon>Fungi</taxon>
        <taxon>Dikarya</taxon>
        <taxon>Ascomycota</taxon>
        <taxon>Pezizomycotina</taxon>
        <taxon>Sordariomycetes</taxon>
        <taxon>Xylariomycetidae</taxon>
        <taxon>Xylariales</taxon>
        <taxon>Xylariaceae</taxon>
        <taxon>Xylaria</taxon>
    </lineage>
</organism>
<sequence length="479" mass="53840">MEHFDIVIVGAGLHGLAVARTLIDARSGSPPKLIILDEGRSIGGTWAAERLYSGLKTNNVVGSYEFSDFPMELERYGLEPGQHIPGFVVHRYLTDFAAHFGLDRLFRQRTRVEVATLREDGAWEIEYKRGCENGLEAGRLTCDKLVVATGLTSEARMPTFSGSTKFLGPLFHAKDLYSRSEDLKGCQEVVVVGGNKSAWDVCYSVATAGARAHMVIRPSGGGPSWVWRPIYLLGARLTLARLSSTRLFSWFDPSPFGCNFATIRRFFHGTILGTWLTWIFWALLDLFATAATGYNDPRLKILRPWTSSFWMGNSLSIHNYETDWFELVRKGRVVVHHADVLSLGETTVQLSDGSSLEADAVVCCTGWKCTPPISFKPDGISEEIGLPREAAFRQQDLVQASKYGLYQVQYEKMSDKRDIRGQREKDTRSWARAQIKKKYAQLGFSPRKTLHRDGKTQSAWRWDLRPYSLHPLALPSYAT</sequence>
<dbReference type="EMBL" id="JAPDGR010000964">
    <property type="protein sequence ID" value="KAJ2986312.1"/>
    <property type="molecule type" value="Genomic_DNA"/>
</dbReference>
<reference evidence="1" key="1">
    <citation type="submission" date="2022-10" db="EMBL/GenBank/DDBJ databases">
        <title>Genome Sequence of Xylaria curta.</title>
        <authorList>
            <person name="Buettner E."/>
        </authorList>
    </citation>
    <scope>NUCLEOTIDE SEQUENCE</scope>
    <source>
        <strain evidence="1">Babe10</strain>
    </source>
</reference>
<accession>A0ACC1P616</accession>
<evidence type="ECO:0000313" key="2">
    <source>
        <dbReference type="Proteomes" id="UP001143856"/>
    </source>
</evidence>
<protein>
    <submittedName>
        <fullName evidence="1">Uncharacterized protein</fullName>
    </submittedName>
</protein>
<evidence type="ECO:0000313" key="1">
    <source>
        <dbReference type="EMBL" id="KAJ2986312.1"/>
    </source>
</evidence>
<name>A0ACC1P616_9PEZI</name>
<dbReference type="Proteomes" id="UP001143856">
    <property type="component" value="Unassembled WGS sequence"/>
</dbReference>
<comment type="caution">
    <text evidence="1">The sequence shown here is derived from an EMBL/GenBank/DDBJ whole genome shotgun (WGS) entry which is preliminary data.</text>
</comment>
<proteinExistence type="predicted"/>
<keyword evidence="2" id="KW-1185">Reference proteome</keyword>